<protein>
    <submittedName>
        <fullName evidence="2">Uncharacterized protein</fullName>
    </submittedName>
</protein>
<accession>A0A915K5E2</accession>
<dbReference type="WBParaSite" id="nRc.2.0.1.t33419-RA">
    <property type="protein sequence ID" value="nRc.2.0.1.t33419-RA"/>
    <property type="gene ID" value="nRc.2.0.1.g33419"/>
</dbReference>
<dbReference type="AlphaFoldDB" id="A0A915K5E2"/>
<evidence type="ECO:0000313" key="2">
    <source>
        <dbReference type="WBParaSite" id="nRc.2.0.1.t33419-RA"/>
    </source>
</evidence>
<organism evidence="1 2">
    <name type="scientific">Romanomermis culicivorax</name>
    <name type="common">Nematode worm</name>
    <dbReference type="NCBI Taxonomy" id="13658"/>
    <lineage>
        <taxon>Eukaryota</taxon>
        <taxon>Metazoa</taxon>
        <taxon>Ecdysozoa</taxon>
        <taxon>Nematoda</taxon>
        <taxon>Enoplea</taxon>
        <taxon>Dorylaimia</taxon>
        <taxon>Mermithida</taxon>
        <taxon>Mermithoidea</taxon>
        <taxon>Mermithidae</taxon>
        <taxon>Romanomermis</taxon>
    </lineage>
</organism>
<name>A0A915K5E2_ROMCU</name>
<reference evidence="2" key="1">
    <citation type="submission" date="2022-11" db="UniProtKB">
        <authorList>
            <consortium name="WormBaseParasite"/>
        </authorList>
    </citation>
    <scope>IDENTIFICATION</scope>
</reference>
<sequence>MDHYKLWDNLAFIFKFTNNRQLLLSVIDFLDTLINLNCREITENLISNGKNLVIGLSQFECYPDVFDDNDSEVWTFKYHLSNIFQCLSSSEDGCNIFSEIGFDLRNSIIESVLKPFRKLMQEQRVGEAPQNHDIWCLTASLSLLLWLGKIIETAEETPMKILRGIEIDFEKLEFNDDELKHVCYETLRKLTE</sequence>
<keyword evidence="1" id="KW-1185">Reference proteome</keyword>
<evidence type="ECO:0000313" key="1">
    <source>
        <dbReference type="Proteomes" id="UP000887565"/>
    </source>
</evidence>
<dbReference type="Proteomes" id="UP000887565">
    <property type="component" value="Unplaced"/>
</dbReference>
<proteinExistence type="predicted"/>